<evidence type="ECO:0000313" key="3">
    <source>
        <dbReference type="EMBL" id="RSH92325.1"/>
    </source>
</evidence>
<dbReference type="OrthoDB" id="1043111at2759"/>
<evidence type="ECO:0000313" key="4">
    <source>
        <dbReference type="Proteomes" id="UP000279259"/>
    </source>
</evidence>
<dbReference type="InterPro" id="IPR029071">
    <property type="entry name" value="Ubiquitin-like_domsf"/>
</dbReference>
<evidence type="ECO:0000259" key="2">
    <source>
        <dbReference type="PROSITE" id="PS50053"/>
    </source>
</evidence>
<dbReference type="Gene3D" id="3.10.20.90">
    <property type="entry name" value="Phosphatidylinositol 3-kinase Catalytic Subunit, Chain A, domain 1"/>
    <property type="match status" value="1"/>
</dbReference>
<feature type="compositionally biased region" description="Low complexity" evidence="1">
    <location>
        <begin position="1"/>
        <end position="30"/>
    </location>
</feature>
<keyword evidence="4" id="KW-1185">Reference proteome</keyword>
<dbReference type="PROSITE" id="PS50053">
    <property type="entry name" value="UBIQUITIN_2"/>
    <property type="match status" value="1"/>
</dbReference>
<dbReference type="InterPro" id="IPR039540">
    <property type="entry name" value="UBL3-like_ubiquitin_dom"/>
</dbReference>
<accession>A0A427YMK9</accession>
<dbReference type="STRING" id="1890683.A0A427YMK9"/>
<gene>
    <name evidence="3" type="ORF">EHS25_008740</name>
</gene>
<dbReference type="PANTHER" id="PTHR13169:SF0">
    <property type="entry name" value="UBIQUITIN-LIKE PROTEIN 3"/>
    <property type="match status" value="1"/>
</dbReference>
<dbReference type="Proteomes" id="UP000279259">
    <property type="component" value="Unassembled WGS sequence"/>
</dbReference>
<dbReference type="InterPro" id="IPR040015">
    <property type="entry name" value="UBL3-like"/>
</dbReference>
<name>A0A427YMK9_9TREE</name>
<protein>
    <recommendedName>
        <fullName evidence="2">Ubiquitin-like domain-containing protein</fullName>
    </recommendedName>
</protein>
<feature type="domain" description="Ubiquitin-like" evidence="2">
    <location>
        <begin position="73"/>
        <end position="142"/>
    </location>
</feature>
<sequence length="198" mass="20930">MSQPIAPAESAASAPPTSTPIIPNPNEITTHPLAVVPSSTSNQGGAGAGAGSERTSREVEPEVGTATPPIPKVHLRVLIISGQSHVFSFEPEATVGRMKELIWSNWPSEWTAPAPPPSPAYLRVLHAGRILQDDSTLESNNLPATVNPTVPTVVHISVRSFSIRAEDDPKKGFLHPTTSRTRHASGEDNVGGCKCVIM</sequence>
<dbReference type="PANTHER" id="PTHR13169">
    <property type="entry name" value="UBIQUITIN-LIKE PROTEIN 3 HCG-1 PROTEIN"/>
    <property type="match status" value="1"/>
</dbReference>
<reference evidence="3 4" key="1">
    <citation type="submission" date="2018-11" db="EMBL/GenBank/DDBJ databases">
        <title>Genome sequence of Saitozyma podzolica DSM 27192.</title>
        <authorList>
            <person name="Aliyu H."/>
            <person name="Gorte O."/>
            <person name="Ochsenreither K."/>
        </authorList>
    </citation>
    <scope>NUCLEOTIDE SEQUENCE [LARGE SCALE GENOMIC DNA]</scope>
    <source>
        <strain evidence="3 4">DSM 27192</strain>
    </source>
</reference>
<dbReference type="SUPFAM" id="SSF54236">
    <property type="entry name" value="Ubiquitin-like"/>
    <property type="match status" value="1"/>
</dbReference>
<dbReference type="AlphaFoldDB" id="A0A427YMK9"/>
<proteinExistence type="predicted"/>
<dbReference type="EMBL" id="RSCD01000006">
    <property type="protein sequence ID" value="RSH92325.1"/>
    <property type="molecule type" value="Genomic_DNA"/>
</dbReference>
<organism evidence="3 4">
    <name type="scientific">Saitozyma podzolica</name>
    <dbReference type="NCBI Taxonomy" id="1890683"/>
    <lineage>
        <taxon>Eukaryota</taxon>
        <taxon>Fungi</taxon>
        <taxon>Dikarya</taxon>
        <taxon>Basidiomycota</taxon>
        <taxon>Agaricomycotina</taxon>
        <taxon>Tremellomycetes</taxon>
        <taxon>Tremellales</taxon>
        <taxon>Trimorphomycetaceae</taxon>
        <taxon>Saitozyma</taxon>
    </lineage>
</organism>
<comment type="caution">
    <text evidence="3">The sequence shown here is derived from an EMBL/GenBank/DDBJ whole genome shotgun (WGS) entry which is preliminary data.</text>
</comment>
<feature type="region of interest" description="Disordered" evidence="1">
    <location>
        <begin position="1"/>
        <end position="67"/>
    </location>
</feature>
<evidence type="ECO:0000256" key="1">
    <source>
        <dbReference type="SAM" id="MobiDB-lite"/>
    </source>
</evidence>
<dbReference type="InterPro" id="IPR000626">
    <property type="entry name" value="Ubiquitin-like_dom"/>
</dbReference>
<dbReference type="Pfam" id="PF13881">
    <property type="entry name" value="Rad60-SLD_2"/>
    <property type="match status" value="1"/>
</dbReference>